<dbReference type="InterPro" id="IPR010093">
    <property type="entry name" value="SinI_DNA-bd"/>
</dbReference>
<gene>
    <name evidence="2" type="ORF">OA57_03990</name>
</gene>
<evidence type="ECO:0000259" key="1">
    <source>
        <dbReference type="Pfam" id="PF12728"/>
    </source>
</evidence>
<feature type="domain" description="Helix-turn-helix" evidence="1">
    <location>
        <begin position="6"/>
        <end position="54"/>
    </location>
</feature>
<dbReference type="Pfam" id="PF12728">
    <property type="entry name" value="HTH_17"/>
    <property type="match status" value="1"/>
</dbReference>
<dbReference type="SUPFAM" id="SSF46955">
    <property type="entry name" value="Putative DNA-binding domain"/>
    <property type="match status" value="1"/>
</dbReference>
<evidence type="ECO:0000313" key="3">
    <source>
        <dbReference type="Proteomes" id="UP000030380"/>
    </source>
</evidence>
<reference evidence="2 3" key="1">
    <citation type="submission" date="2014-11" db="EMBL/GenBank/DDBJ databases">
        <title>Draft genome sequence of Chelonobacter oris 1662T, associated with respiratory disease in Hermann's Tortoises.</title>
        <authorList>
            <person name="Kudirkiene E."/>
            <person name="Hansen M.J."/>
            <person name="Bojesen A.M."/>
        </authorList>
    </citation>
    <scope>NUCLEOTIDE SEQUENCE [LARGE SCALE GENOMIC DNA]</scope>
    <source>
        <strain evidence="2 3">1662</strain>
    </source>
</reference>
<proteinExistence type="predicted"/>
<accession>A0A0A3AN73</accession>
<keyword evidence="3" id="KW-1185">Reference proteome</keyword>
<dbReference type="STRING" id="505317.OA57_03990"/>
<sequence>MSDPILTIKDVADYLKVNERTIYRLAASSELPGFKVGNSWRFKQSELEQYIAAQHNRAGVSEAMKSPNSKSEDN</sequence>
<dbReference type="InterPro" id="IPR041657">
    <property type="entry name" value="HTH_17"/>
</dbReference>
<dbReference type="Proteomes" id="UP000030380">
    <property type="component" value="Unassembled WGS sequence"/>
</dbReference>
<dbReference type="EMBL" id="JSUM01000005">
    <property type="protein sequence ID" value="KGQ70873.1"/>
    <property type="molecule type" value="Genomic_DNA"/>
</dbReference>
<dbReference type="AlphaFoldDB" id="A0A0A3AN73"/>
<organism evidence="2 3">
    <name type="scientific">Chelonobacter oris</name>
    <dbReference type="NCBI Taxonomy" id="505317"/>
    <lineage>
        <taxon>Bacteria</taxon>
        <taxon>Pseudomonadati</taxon>
        <taxon>Pseudomonadota</taxon>
        <taxon>Gammaproteobacteria</taxon>
        <taxon>Pasteurellales</taxon>
        <taxon>Pasteurellaceae</taxon>
        <taxon>Chelonobacter</taxon>
    </lineage>
</organism>
<protein>
    <submittedName>
        <fullName evidence="2">MerR family transcriptional regulator</fullName>
    </submittedName>
</protein>
<dbReference type="GO" id="GO:0003677">
    <property type="term" value="F:DNA binding"/>
    <property type="evidence" value="ECO:0007669"/>
    <property type="project" value="InterPro"/>
</dbReference>
<dbReference type="RefSeq" id="WP_001283160.1">
    <property type="nucleotide sequence ID" value="NZ_JSUM01000005.1"/>
</dbReference>
<dbReference type="NCBIfam" id="TIGR01764">
    <property type="entry name" value="excise"/>
    <property type="match status" value="1"/>
</dbReference>
<dbReference type="OrthoDB" id="9800023at2"/>
<evidence type="ECO:0000313" key="2">
    <source>
        <dbReference type="EMBL" id="KGQ70873.1"/>
    </source>
</evidence>
<comment type="caution">
    <text evidence="2">The sequence shown here is derived from an EMBL/GenBank/DDBJ whole genome shotgun (WGS) entry which is preliminary data.</text>
</comment>
<dbReference type="InterPro" id="IPR009061">
    <property type="entry name" value="DNA-bd_dom_put_sf"/>
</dbReference>
<name>A0A0A3AN73_9PAST</name>